<dbReference type="Pfam" id="PF07884">
    <property type="entry name" value="VKOR"/>
    <property type="match status" value="1"/>
</dbReference>
<evidence type="ECO:0000256" key="11">
    <source>
        <dbReference type="SAM" id="Phobius"/>
    </source>
</evidence>
<proteinExistence type="inferred from homology"/>
<evidence type="ECO:0000256" key="1">
    <source>
        <dbReference type="ARBA" id="ARBA00004141"/>
    </source>
</evidence>
<evidence type="ECO:0000256" key="4">
    <source>
        <dbReference type="ARBA" id="ARBA00022719"/>
    </source>
</evidence>
<sequence>MTSAQSALRTALSGDVPPAELRQQIRNDQGSEMRHRRDVLTVSLVGIASMAIVSLYQMGKVRHLPDPPVSKPHFDSDKVNATEEAFGYGMPDGPLTLLAHAMNVALAAAGPPDRARTRPWLPLLAAAVSAPQAAIAAKYLFHQMPKVDKAWCPYCVVDALTHFATFALVAPEAVEAARHLTGTSQTRH</sequence>
<keyword evidence="8" id="KW-1015">Disulfide bond</keyword>
<evidence type="ECO:0000256" key="7">
    <source>
        <dbReference type="ARBA" id="ARBA00023136"/>
    </source>
</evidence>
<keyword evidence="5 11" id="KW-1133">Transmembrane helix</keyword>
<dbReference type="InterPro" id="IPR012932">
    <property type="entry name" value="VKOR"/>
</dbReference>
<evidence type="ECO:0000256" key="6">
    <source>
        <dbReference type="ARBA" id="ARBA00023002"/>
    </source>
</evidence>
<evidence type="ECO:0000313" key="13">
    <source>
        <dbReference type="EMBL" id="MFC0677958.1"/>
    </source>
</evidence>
<keyword evidence="7 11" id="KW-0472">Membrane</keyword>
<evidence type="ECO:0000256" key="3">
    <source>
        <dbReference type="ARBA" id="ARBA00022692"/>
    </source>
</evidence>
<evidence type="ECO:0000256" key="10">
    <source>
        <dbReference type="SAM" id="MobiDB-lite"/>
    </source>
</evidence>
<keyword evidence="3 11" id="KW-0812">Transmembrane</keyword>
<keyword evidence="9" id="KW-0676">Redox-active center</keyword>
<evidence type="ECO:0000313" key="14">
    <source>
        <dbReference type="Proteomes" id="UP001589896"/>
    </source>
</evidence>
<keyword evidence="6" id="KW-0560">Oxidoreductase</keyword>
<gene>
    <name evidence="13" type="ORF">ACFFGH_08905</name>
</gene>
<accession>A0ABV6RLW6</accession>
<dbReference type="EMBL" id="JBHLTG010000001">
    <property type="protein sequence ID" value="MFC0677958.1"/>
    <property type="molecule type" value="Genomic_DNA"/>
</dbReference>
<dbReference type="Gene3D" id="1.20.1440.130">
    <property type="entry name" value="VKOR domain"/>
    <property type="match status" value="1"/>
</dbReference>
<dbReference type="RefSeq" id="WP_386667144.1">
    <property type="nucleotide sequence ID" value="NZ_JBHLTG010000001.1"/>
</dbReference>
<reference evidence="13 14" key="1">
    <citation type="submission" date="2024-09" db="EMBL/GenBank/DDBJ databases">
        <authorList>
            <person name="Sun Q."/>
            <person name="Mori K."/>
        </authorList>
    </citation>
    <scope>NUCLEOTIDE SEQUENCE [LARGE SCALE GENOMIC DNA]</scope>
    <source>
        <strain evidence="13 14">KCTC 23076</strain>
    </source>
</reference>
<name>A0ABV6RLW6_9GAMM</name>
<evidence type="ECO:0000256" key="9">
    <source>
        <dbReference type="ARBA" id="ARBA00023284"/>
    </source>
</evidence>
<evidence type="ECO:0000256" key="8">
    <source>
        <dbReference type="ARBA" id="ARBA00023157"/>
    </source>
</evidence>
<feature type="transmembrane region" description="Helical" evidence="11">
    <location>
        <begin position="39"/>
        <end position="58"/>
    </location>
</feature>
<protein>
    <submittedName>
        <fullName evidence="13">Vitamin K epoxide reductase family protein</fullName>
    </submittedName>
</protein>
<evidence type="ECO:0000259" key="12">
    <source>
        <dbReference type="Pfam" id="PF07884"/>
    </source>
</evidence>
<dbReference type="Proteomes" id="UP001589896">
    <property type="component" value="Unassembled WGS sequence"/>
</dbReference>
<comment type="subcellular location">
    <subcellularLocation>
        <location evidence="1">Membrane</location>
        <topology evidence="1">Multi-pass membrane protein</topology>
    </subcellularLocation>
</comment>
<evidence type="ECO:0000256" key="2">
    <source>
        <dbReference type="ARBA" id="ARBA00006214"/>
    </source>
</evidence>
<feature type="region of interest" description="Disordered" evidence="10">
    <location>
        <begin position="1"/>
        <end position="22"/>
    </location>
</feature>
<comment type="caution">
    <text evidence="13">The sequence shown here is derived from an EMBL/GenBank/DDBJ whole genome shotgun (WGS) entry which is preliminary data.</text>
</comment>
<organism evidence="13 14">
    <name type="scientific">Lysobacter korlensis</name>
    <dbReference type="NCBI Taxonomy" id="553636"/>
    <lineage>
        <taxon>Bacteria</taxon>
        <taxon>Pseudomonadati</taxon>
        <taxon>Pseudomonadota</taxon>
        <taxon>Gammaproteobacteria</taxon>
        <taxon>Lysobacterales</taxon>
        <taxon>Lysobacteraceae</taxon>
        <taxon>Lysobacter</taxon>
    </lineage>
</organism>
<dbReference type="InterPro" id="IPR038354">
    <property type="entry name" value="VKOR_sf"/>
</dbReference>
<comment type="similarity">
    <text evidence="2">Belongs to the VKOR family.</text>
</comment>
<keyword evidence="4" id="KW-0874">Quinone</keyword>
<keyword evidence="14" id="KW-1185">Reference proteome</keyword>
<feature type="domain" description="Vitamin K epoxide reductase" evidence="12">
    <location>
        <begin position="40"/>
        <end position="169"/>
    </location>
</feature>
<evidence type="ECO:0000256" key="5">
    <source>
        <dbReference type="ARBA" id="ARBA00022989"/>
    </source>
</evidence>